<comment type="caution">
    <text evidence="2">The sequence shown here is derived from an EMBL/GenBank/DDBJ whole genome shotgun (WGS) entry which is preliminary data.</text>
</comment>
<dbReference type="EMBL" id="QLOE01000003">
    <property type="protein sequence ID" value="RAO79320.1"/>
    <property type="molecule type" value="Genomic_DNA"/>
</dbReference>
<sequence>MGIKYDETAQGSAELILIFGGVIIIVLFAALWYKNYLISAGNEISKTDVQTVTNSIQSLKSKF</sequence>
<proteinExistence type="predicted"/>
<keyword evidence="1" id="KW-0812">Transmembrane</keyword>
<evidence type="ECO:0000313" key="3">
    <source>
        <dbReference type="Proteomes" id="UP000249782"/>
    </source>
</evidence>
<keyword evidence="1" id="KW-1133">Transmembrane helix</keyword>
<evidence type="ECO:0000313" key="2">
    <source>
        <dbReference type="EMBL" id="RAO79320.1"/>
    </source>
</evidence>
<dbReference type="Proteomes" id="UP000249782">
    <property type="component" value="Unassembled WGS sequence"/>
</dbReference>
<dbReference type="AlphaFoldDB" id="A0A328PC51"/>
<reference evidence="2 3" key="1">
    <citation type="submission" date="2018-06" db="EMBL/GenBank/DDBJ databases">
        <title>Draft genome sequence of hyperthermophilic methanogen Methanothermobacter tenebrarum sp. MCM-B 1447.</title>
        <authorList>
            <person name="Pore S.D."/>
            <person name="Dagar S."/>
            <person name="Dhakephalkar P.K."/>
        </authorList>
    </citation>
    <scope>NUCLEOTIDE SEQUENCE [LARGE SCALE GENOMIC DNA]</scope>
    <source>
        <strain evidence="2 3">MCM B 1447</strain>
    </source>
</reference>
<dbReference type="RefSeq" id="WP_112093609.1">
    <property type="nucleotide sequence ID" value="NZ_QLOE01000003.1"/>
</dbReference>
<feature type="transmembrane region" description="Helical" evidence="1">
    <location>
        <begin position="15"/>
        <end position="33"/>
    </location>
</feature>
<organism evidence="2 3">
    <name type="scientific">Methanothermobacter tenebrarum</name>
    <dbReference type="NCBI Taxonomy" id="680118"/>
    <lineage>
        <taxon>Archaea</taxon>
        <taxon>Methanobacteriati</taxon>
        <taxon>Methanobacteriota</taxon>
        <taxon>Methanomada group</taxon>
        <taxon>Methanobacteria</taxon>
        <taxon>Methanobacteriales</taxon>
        <taxon>Methanobacteriaceae</taxon>
        <taxon>Methanothermobacter</taxon>
    </lineage>
</organism>
<gene>
    <name evidence="2" type="ORF">DPC56_03130</name>
</gene>
<keyword evidence="1" id="KW-0472">Membrane</keyword>
<protein>
    <submittedName>
        <fullName evidence="2">Class III signal peptide-containing protein</fullName>
    </submittedName>
</protein>
<accession>A0A328PC51</accession>
<evidence type="ECO:0000256" key="1">
    <source>
        <dbReference type="SAM" id="Phobius"/>
    </source>
</evidence>
<keyword evidence="3" id="KW-1185">Reference proteome</keyword>
<name>A0A328PC51_9EURY</name>